<dbReference type="Gene3D" id="3.30.200.20">
    <property type="entry name" value="Phosphorylase Kinase, domain 1"/>
    <property type="match status" value="1"/>
</dbReference>
<evidence type="ECO:0000313" key="23">
    <source>
        <dbReference type="EMBL" id="KAF8725900.1"/>
    </source>
</evidence>
<evidence type="ECO:0000313" key="24">
    <source>
        <dbReference type="Proteomes" id="UP000636709"/>
    </source>
</evidence>
<dbReference type="SUPFAM" id="SSF56112">
    <property type="entry name" value="Protein kinase-like (PK-like)"/>
    <property type="match status" value="1"/>
</dbReference>
<keyword evidence="13 18" id="KW-0067">ATP-binding</keyword>
<feature type="region of interest" description="Disordered" evidence="19">
    <location>
        <begin position="317"/>
        <end position="338"/>
    </location>
</feature>
<dbReference type="InterPro" id="IPR019825">
    <property type="entry name" value="Lectin_legB_Mn/Ca_BS"/>
</dbReference>
<dbReference type="GO" id="GO:0002229">
    <property type="term" value="P:defense response to oomycetes"/>
    <property type="evidence" value="ECO:0007669"/>
    <property type="project" value="UniProtKB-ARBA"/>
</dbReference>
<dbReference type="InterPro" id="IPR001245">
    <property type="entry name" value="Ser-Thr/Tyr_kinase_cat_dom"/>
</dbReference>
<dbReference type="Gene3D" id="1.10.510.10">
    <property type="entry name" value="Transferase(Phosphotransferase) domain 1"/>
    <property type="match status" value="1"/>
</dbReference>
<feature type="transmembrane region" description="Helical" evidence="20">
    <location>
        <begin position="288"/>
        <end position="309"/>
    </location>
</feature>
<keyword evidence="24" id="KW-1185">Reference proteome</keyword>
<dbReference type="InterPro" id="IPR011009">
    <property type="entry name" value="Kinase-like_dom_sf"/>
</dbReference>
<protein>
    <recommendedName>
        <fullName evidence="4">non-specific serine/threonine protein kinase</fullName>
        <ecNumber evidence="4">2.7.11.1</ecNumber>
    </recommendedName>
</protein>
<dbReference type="SUPFAM" id="SSF49899">
    <property type="entry name" value="Concanavalin A-like lectins/glucanases"/>
    <property type="match status" value="1"/>
</dbReference>
<dbReference type="CDD" id="cd06899">
    <property type="entry name" value="lectin_legume_LecRK_Arcelin_ConA"/>
    <property type="match status" value="1"/>
</dbReference>
<feature type="region of interest" description="Disordered" evidence="19">
    <location>
        <begin position="675"/>
        <end position="711"/>
    </location>
</feature>
<keyword evidence="16" id="KW-0675">Receptor</keyword>
<dbReference type="InterPro" id="IPR008271">
    <property type="entry name" value="Ser/Thr_kinase_AS"/>
</dbReference>
<keyword evidence="7" id="KW-0808">Transferase</keyword>
<dbReference type="AlphaFoldDB" id="A0A835KFW7"/>
<evidence type="ECO:0000256" key="3">
    <source>
        <dbReference type="ARBA" id="ARBA00010217"/>
    </source>
</evidence>
<keyword evidence="9 21" id="KW-0732">Signal</keyword>
<evidence type="ECO:0000256" key="19">
    <source>
        <dbReference type="SAM" id="MobiDB-lite"/>
    </source>
</evidence>
<evidence type="ECO:0000256" key="17">
    <source>
        <dbReference type="ARBA" id="ARBA00023180"/>
    </source>
</evidence>
<dbReference type="InterPro" id="IPR013320">
    <property type="entry name" value="ConA-like_dom_sf"/>
</dbReference>
<evidence type="ECO:0000256" key="13">
    <source>
        <dbReference type="ARBA" id="ARBA00022840"/>
    </source>
</evidence>
<evidence type="ECO:0000259" key="22">
    <source>
        <dbReference type="PROSITE" id="PS50011"/>
    </source>
</evidence>
<dbReference type="GO" id="GO:0005886">
    <property type="term" value="C:plasma membrane"/>
    <property type="evidence" value="ECO:0007669"/>
    <property type="project" value="UniProtKB-SubCell"/>
</dbReference>
<evidence type="ECO:0000256" key="9">
    <source>
        <dbReference type="ARBA" id="ARBA00022729"/>
    </source>
</evidence>
<evidence type="ECO:0000256" key="1">
    <source>
        <dbReference type="ARBA" id="ARBA00004251"/>
    </source>
</evidence>
<reference evidence="23" key="1">
    <citation type="submission" date="2020-07" db="EMBL/GenBank/DDBJ databases">
        <title>Genome sequence and genetic diversity analysis of an under-domesticated orphan crop, white fonio (Digitaria exilis).</title>
        <authorList>
            <person name="Bennetzen J.L."/>
            <person name="Chen S."/>
            <person name="Ma X."/>
            <person name="Wang X."/>
            <person name="Yssel A.E.J."/>
            <person name="Chaluvadi S.R."/>
            <person name="Johnson M."/>
            <person name="Gangashetty P."/>
            <person name="Hamidou F."/>
            <person name="Sanogo M.D."/>
            <person name="Zwaenepoel A."/>
            <person name="Wallace J."/>
            <person name="Van De Peer Y."/>
            <person name="Van Deynze A."/>
        </authorList>
    </citation>
    <scope>NUCLEOTIDE SEQUENCE</scope>
    <source>
        <tissue evidence="23">Leaves</tissue>
    </source>
</reference>
<dbReference type="PANTHER" id="PTHR27007">
    <property type="match status" value="1"/>
</dbReference>
<keyword evidence="12" id="KW-0418">Kinase</keyword>
<evidence type="ECO:0000256" key="18">
    <source>
        <dbReference type="PROSITE-ProRule" id="PRU10141"/>
    </source>
</evidence>
<dbReference type="PROSITE" id="PS50011">
    <property type="entry name" value="PROTEIN_KINASE_DOM"/>
    <property type="match status" value="1"/>
</dbReference>
<comment type="caution">
    <text evidence="23">The sequence shown here is derived from an EMBL/GenBank/DDBJ whole genome shotgun (WGS) entry which is preliminary data.</text>
</comment>
<feature type="chain" id="PRO_5032352272" description="non-specific serine/threonine protein kinase" evidence="21">
    <location>
        <begin position="32"/>
        <end position="711"/>
    </location>
</feature>
<evidence type="ECO:0000256" key="12">
    <source>
        <dbReference type="ARBA" id="ARBA00022777"/>
    </source>
</evidence>
<dbReference type="Proteomes" id="UP000636709">
    <property type="component" value="Unassembled WGS sequence"/>
</dbReference>
<comment type="similarity">
    <text evidence="3">In the C-terminal section; belongs to the protein kinase superfamily. Ser/Thr protein kinase family.</text>
</comment>
<dbReference type="OrthoDB" id="4062651at2759"/>
<keyword evidence="5" id="KW-1003">Cell membrane</keyword>
<evidence type="ECO:0000256" key="5">
    <source>
        <dbReference type="ARBA" id="ARBA00022475"/>
    </source>
</evidence>
<comment type="subcellular location">
    <subcellularLocation>
        <location evidence="1">Cell membrane</location>
        <topology evidence="1">Single-pass type I membrane protein</topology>
    </subcellularLocation>
</comment>
<feature type="compositionally biased region" description="Basic and acidic residues" evidence="19">
    <location>
        <begin position="700"/>
        <end position="711"/>
    </location>
</feature>
<dbReference type="Pfam" id="PF07714">
    <property type="entry name" value="PK_Tyr_Ser-Thr"/>
    <property type="match status" value="1"/>
</dbReference>
<evidence type="ECO:0000256" key="7">
    <source>
        <dbReference type="ARBA" id="ARBA00022679"/>
    </source>
</evidence>
<dbReference type="InterPro" id="IPR000719">
    <property type="entry name" value="Prot_kinase_dom"/>
</dbReference>
<sequence length="711" mass="77040">MAAVRLSCRPPLLVVLCLFLMLSIHVPGGSSLSFNLRFSQPQSHDLSELIAFSGEAYLSPDTLELTRNSRDKSSRSSVGRATYVQRVPLWDAATREMASFTTTFSFRISRDNASYTGDGMAFFLANPEPAGIPANSSGRGLGLVPVSTTNVTGGGGIVAVELDTFLNPESNDTSDSHVGIDINSVNSTASTDATSPAKNLTSGYEMVATVRYENATNLLTAELTINDTRYSVNATVDLRSYLPEYVAVGFSAATGELTELHQVLSWSFSSTLEPKNVKSKQARVVRKILIPVALLVLAAACASGLLLLWQMKKHKRRSSSSDDSDSEQQRDDMARGVAAHGPRRYAYRELAAATNNFADDEKLGRGGFGSVYRGKLLVGEEDEHRHVAIKMFSSESSAQGRKEFEAEVRIISRLKHRNLRQPPRPPAGVRAGSPRQPRQAPPQQQQQHGHRDQVADVAREALRYLHHEWEQCVVHGDIKPSNIMLDESGGAKLGDFGLARLGDHGGRWHTTKAVLGTAGYIDPEFVNTRHPSTHSDVYSFGIVLLEMVSGRPPVILHEGGGPPPFLLLKWVWGLYGRDRILDAADERLRGGGGGGDDDRCMERVLVVGLWCAHPDQSERPSMAQAMHALQSEDARLSELPQQMYYRTSSSSGFAITGRNAAGSGGLSIEGYYSGDSSSATATTTGDSKISSGSSTTALLRDSKAERASSFL</sequence>
<accession>A0A835KFW7</accession>
<keyword evidence="15 20" id="KW-0472">Membrane</keyword>
<evidence type="ECO:0000256" key="20">
    <source>
        <dbReference type="SAM" id="Phobius"/>
    </source>
</evidence>
<dbReference type="PROSITE" id="PS00307">
    <property type="entry name" value="LECTIN_LEGUME_BETA"/>
    <property type="match status" value="1"/>
</dbReference>
<evidence type="ECO:0000256" key="8">
    <source>
        <dbReference type="ARBA" id="ARBA00022692"/>
    </source>
</evidence>
<dbReference type="PROSITE" id="PS00308">
    <property type="entry name" value="LECTIN_LEGUME_ALPHA"/>
    <property type="match status" value="1"/>
</dbReference>
<dbReference type="EC" id="2.7.11.1" evidence="4"/>
<dbReference type="FunFam" id="1.10.510.10:FF:000240">
    <property type="entry name" value="Lectin-domain containing receptor kinase A4.3"/>
    <property type="match status" value="1"/>
</dbReference>
<keyword evidence="10" id="KW-0430">Lectin</keyword>
<dbReference type="PROSITE" id="PS00107">
    <property type="entry name" value="PROTEIN_KINASE_ATP"/>
    <property type="match status" value="1"/>
</dbReference>
<proteinExistence type="inferred from homology"/>
<feature type="signal peptide" evidence="21">
    <location>
        <begin position="1"/>
        <end position="31"/>
    </location>
</feature>
<evidence type="ECO:0000256" key="15">
    <source>
        <dbReference type="ARBA" id="ARBA00023136"/>
    </source>
</evidence>
<evidence type="ECO:0000256" key="16">
    <source>
        <dbReference type="ARBA" id="ARBA00023170"/>
    </source>
</evidence>
<evidence type="ECO:0000256" key="10">
    <source>
        <dbReference type="ARBA" id="ARBA00022734"/>
    </source>
</evidence>
<feature type="compositionally biased region" description="Low complexity" evidence="19">
    <location>
        <begin position="434"/>
        <end position="447"/>
    </location>
</feature>
<feature type="compositionally biased region" description="Low complexity" evidence="19">
    <location>
        <begin position="675"/>
        <end position="687"/>
    </location>
</feature>
<keyword evidence="6" id="KW-0723">Serine/threonine-protein kinase</keyword>
<evidence type="ECO:0000256" key="14">
    <source>
        <dbReference type="ARBA" id="ARBA00022989"/>
    </source>
</evidence>
<feature type="domain" description="Protein kinase" evidence="22">
    <location>
        <begin position="357"/>
        <end position="636"/>
    </location>
</feature>
<comment type="similarity">
    <text evidence="2">In the N-terminal section; belongs to the leguminous lectin family.</text>
</comment>
<feature type="binding site" evidence="18">
    <location>
        <position position="390"/>
    </location>
    <ligand>
        <name>ATP</name>
        <dbReference type="ChEBI" id="CHEBI:30616"/>
    </ligand>
</feature>
<dbReference type="Pfam" id="PF00139">
    <property type="entry name" value="Lectin_legB"/>
    <property type="match status" value="1"/>
</dbReference>
<keyword evidence="8 20" id="KW-0812">Transmembrane</keyword>
<dbReference type="GO" id="GO:0004674">
    <property type="term" value="F:protein serine/threonine kinase activity"/>
    <property type="evidence" value="ECO:0007669"/>
    <property type="project" value="UniProtKB-KW"/>
</dbReference>
<dbReference type="InterPro" id="IPR017441">
    <property type="entry name" value="Protein_kinase_ATP_BS"/>
</dbReference>
<evidence type="ECO:0000256" key="6">
    <source>
        <dbReference type="ARBA" id="ARBA00022527"/>
    </source>
</evidence>
<organism evidence="23 24">
    <name type="scientific">Digitaria exilis</name>
    <dbReference type="NCBI Taxonomy" id="1010633"/>
    <lineage>
        <taxon>Eukaryota</taxon>
        <taxon>Viridiplantae</taxon>
        <taxon>Streptophyta</taxon>
        <taxon>Embryophyta</taxon>
        <taxon>Tracheophyta</taxon>
        <taxon>Spermatophyta</taxon>
        <taxon>Magnoliopsida</taxon>
        <taxon>Liliopsida</taxon>
        <taxon>Poales</taxon>
        <taxon>Poaceae</taxon>
        <taxon>PACMAD clade</taxon>
        <taxon>Panicoideae</taxon>
        <taxon>Panicodae</taxon>
        <taxon>Paniceae</taxon>
        <taxon>Anthephorinae</taxon>
        <taxon>Digitaria</taxon>
    </lineage>
</organism>
<dbReference type="GO" id="GO:0005524">
    <property type="term" value="F:ATP binding"/>
    <property type="evidence" value="ECO:0007669"/>
    <property type="project" value="UniProtKB-UniRule"/>
</dbReference>
<dbReference type="InterPro" id="IPR000985">
    <property type="entry name" value="Lectin_LegA_CS"/>
</dbReference>
<evidence type="ECO:0000256" key="2">
    <source>
        <dbReference type="ARBA" id="ARBA00008536"/>
    </source>
</evidence>
<dbReference type="SMART" id="SM00220">
    <property type="entry name" value="S_TKc"/>
    <property type="match status" value="1"/>
</dbReference>
<keyword evidence="11 18" id="KW-0547">Nucleotide-binding</keyword>
<name>A0A835KFW7_9POAL</name>
<dbReference type="EMBL" id="JACEFO010001653">
    <property type="protein sequence ID" value="KAF8725900.1"/>
    <property type="molecule type" value="Genomic_DNA"/>
</dbReference>
<feature type="region of interest" description="Disordered" evidence="19">
    <location>
        <begin position="414"/>
        <end position="453"/>
    </location>
</feature>
<keyword evidence="17" id="KW-0325">Glycoprotein</keyword>
<gene>
    <name evidence="23" type="ORF">HU200_020468</name>
</gene>
<dbReference type="Pfam" id="PF00069">
    <property type="entry name" value="Pkinase"/>
    <property type="match status" value="1"/>
</dbReference>
<dbReference type="PROSITE" id="PS00108">
    <property type="entry name" value="PROTEIN_KINASE_ST"/>
    <property type="match status" value="1"/>
</dbReference>
<dbReference type="Gene3D" id="2.60.120.200">
    <property type="match status" value="1"/>
</dbReference>
<evidence type="ECO:0000256" key="11">
    <source>
        <dbReference type="ARBA" id="ARBA00022741"/>
    </source>
</evidence>
<evidence type="ECO:0000256" key="21">
    <source>
        <dbReference type="SAM" id="SignalP"/>
    </source>
</evidence>
<evidence type="ECO:0000256" key="4">
    <source>
        <dbReference type="ARBA" id="ARBA00012513"/>
    </source>
</evidence>
<feature type="compositionally biased region" description="Polar residues" evidence="19">
    <location>
        <begin position="688"/>
        <end position="697"/>
    </location>
</feature>
<dbReference type="InterPro" id="IPR001220">
    <property type="entry name" value="Legume_lectin_dom"/>
</dbReference>
<dbReference type="InterPro" id="IPR050528">
    <property type="entry name" value="L-type_Lectin-RKs"/>
</dbReference>
<dbReference type="GO" id="GO:0030246">
    <property type="term" value="F:carbohydrate binding"/>
    <property type="evidence" value="ECO:0007669"/>
    <property type="project" value="UniProtKB-KW"/>
</dbReference>
<keyword evidence="14 20" id="KW-1133">Transmembrane helix</keyword>